<accession>A0ABP6N763</accession>
<gene>
    <name evidence="1" type="ORF">GCM10010466_29210</name>
</gene>
<keyword evidence="2" id="KW-1185">Reference proteome</keyword>
<comment type="caution">
    <text evidence="1">The sequence shown here is derived from an EMBL/GenBank/DDBJ whole genome shotgun (WGS) entry which is preliminary data.</text>
</comment>
<proteinExistence type="predicted"/>
<dbReference type="EMBL" id="BAAAUT010000021">
    <property type="protein sequence ID" value="GAA3136557.1"/>
    <property type="molecule type" value="Genomic_DNA"/>
</dbReference>
<evidence type="ECO:0000313" key="1">
    <source>
        <dbReference type="EMBL" id="GAA3136557.1"/>
    </source>
</evidence>
<organism evidence="1 2">
    <name type="scientific">Planomonospora alba</name>
    <dbReference type="NCBI Taxonomy" id="161354"/>
    <lineage>
        <taxon>Bacteria</taxon>
        <taxon>Bacillati</taxon>
        <taxon>Actinomycetota</taxon>
        <taxon>Actinomycetes</taxon>
        <taxon>Streptosporangiales</taxon>
        <taxon>Streptosporangiaceae</taxon>
        <taxon>Planomonospora</taxon>
    </lineage>
</organism>
<reference evidence="2" key="1">
    <citation type="journal article" date="2019" name="Int. J. Syst. Evol. Microbiol.">
        <title>The Global Catalogue of Microorganisms (GCM) 10K type strain sequencing project: providing services to taxonomists for standard genome sequencing and annotation.</title>
        <authorList>
            <consortium name="The Broad Institute Genomics Platform"/>
            <consortium name="The Broad Institute Genome Sequencing Center for Infectious Disease"/>
            <person name="Wu L."/>
            <person name="Ma J."/>
        </authorList>
    </citation>
    <scope>NUCLEOTIDE SEQUENCE [LARGE SCALE GENOMIC DNA]</scope>
    <source>
        <strain evidence="2">JCM 9373</strain>
    </source>
</reference>
<dbReference type="Proteomes" id="UP001500320">
    <property type="component" value="Unassembled WGS sequence"/>
</dbReference>
<dbReference type="Gene3D" id="3.40.50.150">
    <property type="entry name" value="Vaccinia Virus protein VP39"/>
    <property type="match status" value="1"/>
</dbReference>
<name>A0ABP6N763_9ACTN</name>
<sequence>MTGQSSRQSNGLRLLDAFSCAGGAGMGYYLAGFDVVGVDIEPQPNYPFDFHQGDAIRFIRDYGREFDAIHASPPCQADCTLTAGTNRDRANHVSLLAETRDALASTGRPYIIEQPIGKAVMSRSLVLCGLSFGLKVFRHRQFELSGLTVPQPEHPSHQGHRVRGWRHGRFYEGDMFAVYGNGGYKGTIAEWQEAMGIDWTSDRRELAEAIPPAYTRYIGENLRFVESVAA</sequence>
<protein>
    <recommendedName>
        <fullName evidence="3">DNA methylase</fullName>
    </recommendedName>
</protein>
<evidence type="ECO:0000313" key="2">
    <source>
        <dbReference type="Proteomes" id="UP001500320"/>
    </source>
</evidence>
<dbReference type="InterPro" id="IPR029063">
    <property type="entry name" value="SAM-dependent_MTases_sf"/>
</dbReference>
<dbReference type="SUPFAM" id="SSF53335">
    <property type="entry name" value="S-adenosyl-L-methionine-dependent methyltransferases"/>
    <property type="match status" value="1"/>
</dbReference>
<evidence type="ECO:0008006" key="3">
    <source>
        <dbReference type="Google" id="ProtNLM"/>
    </source>
</evidence>